<evidence type="ECO:0000256" key="6">
    <source>
        <dbReference type="ARBA" id="ARBA00023242"/>
    </source>
</evidence>
<proteinExistence type="inferred from homology"/>
<dbReference type="PANTHER" id="PTHR12626">
    <property type="entry name" value="PROGRAMMED CELL DEATH 4"/>
    <property type="match status" value="1"/>
</dbReference>
<dbReference type="RefSeq" id="XP_039761938.1">
    <property type="nucleotide sequence ID" value="XM_039906004.1"/>
</dbReference>
<feature type="domain" description="MI" evidence="8">
    <location>
        <begin position="137"/>
        <end position="258"/>
    </location>
</feature>
<dbReference type="Pfam" id="PF02847">
    <property type="entry name" value="MA3"/>
    <property type="match status" value="2"/>
</dbReference>
<dbReference type="PANTHER" id="PTHR12626:SF0">
    <property type="entry name" value="PROGRAMMED CELL DEATH PROTEIN 4"/>
    <property type="match status" value="1"/>
</dbReference>
<dbReference type="PROSITE" id="PS51366">
    <property type="entry name" value="MI"/>
    <property type="match status" value="2"/>
</dbReference>
<dbReference type="CTD" id="27250"/>
<feature type="compositionally biased region" description="Polar residues" evidence="7">
    <location>
        <begin position="45"/>
        <end position="54"/>
    </location>
</feature>
<sequence length="449" mass="50259">MEVDRVASDSENVAVDEKLVEVEAAGDATASQPEKLRRRSKKYVRSNSKETATPVTGVAASLPKYRNWKNSRRSRNGHGRGLPKKGGAGGKGVWGAPGSELLEEYVEDANDPNYDSEAVINGDVEFKQVIVEADPEEIARKSEPVILEYFEHGDTNAAAEDFLEYLTAMRSHVVCETIIEIALEHKPSHCEMASVLISDLYGRVFSAKDIGYAFGRLLDKLPDLVLDTPDAAVLLSNFIARCVADDCLPPKFVQTQMDRSQELNTHARQAIHRAETLLSMKQGLVRLDNIWGVGGGIRPVKSLIRQIQLLLKEYLTSGDLVEAMRCVRDLEVPHFHHELIYETVLLAVEAINSTVEEQLCTFLAELRRSVIVTPDQMDRGFLRVLEDMSDIVLDVPLAYIMLDRFVERCQSRFRLGANVLERMPTRGRKRFVSEGDGGMIKDHALKLRE</sequence>
<keyword evidence="6" id="KW-0539">Nucleus</keyword>
<dbReference type="GeneID" id="120635090"/>
<evidence type="ECO:0000259" key="8">
    <source>
        <dbReference type="PROSITE" id="PS51366"/>
    </source>
</evidence>
<dbReference type="InterPro" id="IPR003891">
    <property type="entry name" value="Initiation_fac_eIF4g_MI"/>
</dbReference>
<organism evidence="9">
    <name type="scientific">Pararge aegeria</name>
    <name type="common">speckled wood butterfly</name>
    <dbReference type="NCBI Taxonomy" id="116150"/>
    <lineage>
        <taxon>Eukaryota</taxon>
        <taxon>Metazoa</taxon>
        <taxon>Ecdysozoa</taxon>
        <taxon>Arthropoda</taxon>
        <taxon>Hexapoda</taxon>
        <taxon>Insecta</taxon>
        <taxon>Pterygota</taxon>
        <taxon>Neoptera</taxon>
        <taxon>Endopterygota</taxon>
        <taxon>Lepidoptera</taxon>
        <taxon>Glossata</taxon>
        <taxon>Ditrysia</taxon>
        <taxon>Papilionoidea</taxon>
        <taxon>Nymphalidae</taxon>
        <taxon>Satyrinae</taxon>
        <taxon>Satyrini</taxon>
        <taxon>Parargina</taxon>
        <taxon>Pararge</taxon>
    </lineage>
</organism>
<dbReference type="GO" id="GO:0005634">
    <property type="term" value="C:nucleus"/>
    <property type="evidence" value="ECO:0007669"/>
    <property type="project" value="TreeGrafter"/>
</dbReference>
<name>S4PC15_9NEOP</name>
<keyword evidence="4" id="KW-0963">Cytoplasm</keyword>
<evidence type="ECO:0000256" key="2">
    <source>
        <dbReference type="ARBA" id="ARBA00005497"/>
    </source>
</evidence>
<dbReference type="GO" id="GO:0045892">
    <property type="term" value="P:negative regulation of DNA-templated transcription"/>
    <property type="evidence" value="ECO:0007669"/>
    <property type="project" value="InterPro"/>
</dbReference>
<feature type="domain" description="MI" evidence="8">
    <location>
        <begin position="302"/>
        <end position="425"/>
    </location>
</feature>
<feature type="compositionally biased region" description="Basic residues" evidence="7">
    <location>
        <begin position="66"/>
        <end position="83"/>
    </location>
</feature>
<dbReference type="InterPro" id="IPR039778">
    <property type="entry name" value="PDCD4"/>
</dbReference>
<dbReference type="EMBL" id="GAIX01004356">
    <property type="protein sequence ID" value="JAA88204.1"/>
    <property type="molecule type" value="Transcribed_RNA"/>
</dbReference>
<evidence type="ECO:0000256" key="4">
    <source>
        <dbReference type="ARBA" id="ARBA00022490"/>
    </source>
</evidence>
<dbReference type="FunFam" id="1.25.40.180:FF:000008">
    <property type="entry name" value="Programmed cell death protein 4"/>
    <property type="match status" value="1"/>
</dbReference>
<evidence type="ECO:0000313" key="9">
    <source>
        <dbReference type="EMBL" id="JAA88204.1"/>
    </source>
</evidence>
<evidence type="ECO:0000256" key="3">
    <source>
        <dbReference type="ARBA" id="ARBA00014414"/>
    </source>
</evidence>
<reference evidence="9" key="2">
    <citation type="submission" date="2013-05" db="EMBL/GenBank/DDBJ databases">
        <authorList>
            <person name="Carter J.-M."/>
            <person name="Baker S.C."/>
            <person name="Pink R."/>
            <person name="Carter D.R.F."/>
            <person name="Collins A."/>
            <person name="Tomlin J."/>
            <person name="Gibbs M."/>
            <person name="Breuker C.J."/>
        </authorList>
    </citation>
    <scope>NUCLEOTIDE SEQUENCE</scope>
    <source>
        <tissue evidence="9">Ovary</tissue>
    </source>
</reference>
<evidence type="ECO:0000256" key="7">
    <source>
        <dbReference type="SAM" id="MobiDB-lite"/>
    </source>
</evidence>
<evidence type="ECO:0000256" key="1">
    <source>
        <dbReference type="ARBA" id="ARBA00004496"/>
    </source>
</evidence>
<dbReference type="SMART" id="SM00544">
    <property type="entry name" value="MA3"/>
    <property type="match status" value="2"/>
</dbReference>
<dbReference type="Gene3D" id="1.25.40.180">
    <property type="match status" value="2"/>
</dbReference>
<accession>S4PC15</accession>
<dbReference type="FunFam" id="1.25.40.180:FF:000009">
    <property type="entry name" value="programmed cell death protein 4"/>
    <property type="match status" value="1"/>
</dbReference>
<comment type="subcellular location">
    <subcellularLocation>
        <location evidence="1">Cytoplasm</location>
    </subcellularLocation>
</comment>
<comment type="similarity">
    <text evidence="2">Belongs to the PDCD4 family.</text>
</comment>
<feature type="compositionally biased region" description="Gly residues" evidence="7">
    <location>
        <begin position="84"/>
        <end position="93"/>
    </location>
</feature>
<feature type="region of interest" description="Disordered" evidence="7">
    <location>
        <begin position="23"/>
        <end position="93"/>
    </location>
</feature>
<evidence type="ECO:0000256" key="5">
    <source>
        <dbReference type="ARBA" id="ARBA00022737"/>
    </source>
</evidence>
<dbReference type="SUPFAM" id="SSF48371">
    <property type="entry name" value="ARM repeat"/>
    <property type="match status" value="2"/>
</dbReference>
<reference evidence="9" key="1">
    <citation type="journal article" date="2013" name="BMC Genomics">
        <title>Unscrambling butterfly oogenesis.</title>
        <authorList>
            <person name="Carter J.M."/>
            <person name="Baker S.C."/>
            <person name="Pink R."/>
            <person name="Carter D.R."/>
            <person name="Collins A."/>
            <person name="Tomlin J."/>
            <person name="Gibbs M."/>
            <person name="Breuker C.J."/>
        </authorList>
    </citation>
    <scope>NUCLEOTIDE SEQUENCE</scope>
    <source>
        <tissue evidence="9">Ovary</tissue>
    </source>
</reference>
<keyword evidence="5" id="KW-0677">Repeat</keyword>
<dbReference type="GO" id="GO:0005829">
    <property type="term" value="C:cytosol"/>
    <property type="evidence" value="ECO:0007669"/>
    <property type="project" value="TreeGrafter"/>
</dbReference>
<protein>
    <recommendedName>
        <fullName evidence="3">Programmed cell death protein 4</fullName>
    </recommendedName>
</protein>
<dbReference type="AlphaFoldDB" id="S4PC15"/>
<dbReference type="InterPro" id="IPR016024">
    <property type="entry name" value="ARM-type_fold"/>
</dbReference>